<dbReference type="AlphaFoldDB" id="A0AAD4S055"/>
<dbReference type="EMBL" id="JAJJMB010016019">
    <property type="protein sequence ID" value="KAI3850478.1"/>
    <property type="molecule type" value="Genomic_DNA"/>
</dbReference>
<feature type="compositionally biased region" description="Polar residues" evidence="1">
    <location>
        <begin position="163"/>
        <end position="194"/>
    </location>
</feature>
<accession>A0AAD4S055</accession>
<gene>
    <name evidence="2" type="ORF">MKW98_000288</name>
</gene>
<reference evidence="2" key="1">
    <citation type="submission" date="2022-04" db="EMBL/GenBank/DDBJ databases">
        <title>A functionally conserved STORR gene fusion in Papaver species that diverged 16.8 million years ago.</title>
        <authorList>
            <person name="Catania T."/>
        </authorList>
    </citation>
    <scope>NUCLEOTIDE SEQUENCE</scope>
    <source>
        <strain evidence="2">S-188037</strain>
    </source>
</reference>
<comment type="caution">
    <text evidence="2">The sequence shown here is derived from an EMBL/GenBank/DDBJ whole genome shotgun (WGS) entry which is preliminary data.</text>
</comment>
<evidence type="ECO:0000313" key="2">
    <source>
        <dbReference type="EMBL" id="KAI3850478.1"/>
    </source>
</evidence>
<evidence type="ECO:0000313" key="3">
    <source>
        <dbReference type="Proteomes" id="UP001202328"/>
    </source>
</evidence>
<evidence type="ECO:0000256" key="1">
    <source>
        <dbReference type="SAM" id="MobiDB-lite"/>
    </source>
</evidence>
<sequence length="213" mass="24480">MSLQYPGSSNFRHGDNHREGNLSSLIWSIHQRRKKDRKERKEDAFSLYLPEDWVPKTIEGHPAYARFIERNKGKAISVEERSGIEKVISGIVVSGISSEISGPVSQEQEGSDKFTYDDTGKLLPINLEKQMEQIPSVEENTEVWANIIYLDRDYSQESDAHILSQQETSSPTRPLSADLNQGRNSQPEGQNNMKTGDPKKCRWFNLFPWWQKK</sequence>
<dbReference type="Proteomes" id="UP001202328">
    <property type="component" value="Unassembled WGS sequence"/>
</dbReference>
<protein>
    <submittedName>
        <fullName evidence="2">Uncharacterized protein</fullName>
    </submittedName>
</protein>
<keyword evidence="3" id="KW-1185">Reference proteome</keyword>
<proteinExistence type="predicted"/>
<name>A0AAD4S055_9MAGN</name>
<feature type="region of interest" description="Disordered" evidence="1">
    <location>
        <begin position="162"/>
        <end position="200"/>
    </location>
</feature>
<organism evidence="2 3">
    <name type="scientific">Papaver atlanticum</name>
    <dbReference type="NCBI Taxonomy" id="357466"/>
    <lineage>
        <taxon>Eukaryota</taxon>
        <taxon>Viridiplantae</taxon>
        <taxon>Streptophyta</taxon>
        <taxon>Embryophyta</taxon>
        <taxon>Tracheophyta</taxon>
        <taxon>Spermatophyta</taxon>
        <taxon>Magnoliopsida</taxon>
        <taxon>Ranunculales</taxon>
        <taxon>Papaveraceae</taxon>
        <taxon>Papaveroideae</taxon>
        <taxon>Papaver</taxon>
    </lineage>
</organism>